<proteinExistence type="predicted"/>
<comment type="caution">
    <text evidence="1">The sequence shown here is derived from an EMBL/GenBank/DDBJ whole genome shotgun (WGS) entry which is preliminary data.</text>
</comment>
<organism evidence="1 2">
    <name type="scientific">Pseudomonas imrae</name>
    <dbReference type="NCBI Taxonomy" id="2992837"/>
    <lineage>
        <taxon>Bacteria</taxon>
        <taxon>Pseudomonadati</taxon>
        <taxon>Pseudomonadota</taxon>
        <taxon>Gammaproteobacteria</taxon>
        <taxon>Pseudomonadales</taxon>
        <taxon>Pseudomonadaceae</taxon>
        <taxon>Pseudomonas</taxon>
    </lineage>
</organism>
<dbReference type="Proteomes" id="UP001637618">
    <property type="component" value="Unassembled WGS sequence"/>
</dbReference>
<protein>
    <submittedName>
        <fullName evidence="1">Uncharacterized protein</fullName>
    </submittedName>
</protein>
<accession>A0ACC7PIW7</accession>
<name>A0ACC7PIW7_9PSED</name>
<sequence length="130" mass="14721">MMTEEFWKSWLAFWIVGGIPGLLAVAGIAYSLYLSRCHLDAIKDALKNSRYIYLWGPSLGKRGLLWSLYEIAKIAGMVVWPRADIHIGNVNPVDLENFPPHLKRHLIVNITLMLTSLAWMAAVAVLLKFK</sequence>
<dbReference type="EMBL" id="JAPEQY010000015">
    <property type="protein sequence ID" value="MFO2479520.1"/>
    <property type="molecule type" value="Genomic_DNA"/>
</dbReference>
<evidence type="ECO:0000313" key="2">
    <source>
        <dbReference type="Proteomes" id="UP001637618"/>
    </source>
</evidence>
<reference evidence="1" key="1">
    <citation type="submission" date="2022-11" db="EMBL/GenBank/DDBJ databases">
        <title>Draft genome sequences of strains of Pseudomonas imrae sp. nov.</title>
        <authorList>
            <person name="Salva Serra F."/>
            <person name="Nimje P."/>
            <person name="Moore E.R.B."/>
            <person name="Marathe N.P."/>
        </authorList>
    </citation>
    <scope>NUCLEOTIDE SEQUENCE</scope>
    <source>
        <strain evidence="1">15FMM2</strain>
    </source>
</reference>
<gene>
    <name evidence="1" type="ORF">OOJ96_19125</name>
</gene>
<keyword evidence="2" id="KW-1185">Reference proteome</keyword>
<evidence type="ECO:0000313" key="1">
    <source>
        <dbReference type="EMBL" id="MFO2479520.1"/>
    </source>
</evidence>